<proteinExistence type="predicted"/>
<dbReference type="EMBL" id="QZAV01000015">
    <property type="protein sequence ID" value="THX42982.1"/>
    <property type="molecule type" value="Genomic_DNA"/>
</dbReference>
<dbReference type="Proteomes" id="UP000308953">
    <property type="component" value="Unassembled WGS sequence"/>
</dbReference>
<organism evidence="1 2">
    <name type="scientific">Aureobasidium pullulans</name>
    <name type="common">Black yeast</name>
    <name type="synonym">Pullularia pullulans</name>
    <dbReference type="NCBI Taxonomy" id="5580"/>
    <lineage>
        <taxon>Eukaryota</taxon>
        <taxon>Fungi</taxon>
        <taxon>Dikarya</taxon>
        <taxon>Ascomycota</taxon>
        <taxon>Pezizomycotina</taxon>
        <taxon>Dothideomycetes</taxon>
        <taxon>Dothideomycetidae</taxon>
        <taxon>Dothideales</taxon>
        <taxon>Saccotheciaceae</taxon>
        <taxon>Aureobasidium</taxon>
    </lineage>
</organism>
<feature type="non-terminal residue" evidence="1">
    <location>
        <position position="1"/>
    </location>
</feature>
<dbReference type="AlphaFoldDB" id="A0A4S9F6E8"/>
<reference evidence="1 2" key="1">
    <citation type="submission" date="2018-10" db="EMBL/GenBank/DDBJ databases">
        <title>Fifty Aureobasidium pullulans genomes reveal a recombining polyextremotolerant generalist.</title>
        <authorList>
            <person name="Gostincar C."/>
            <person name="Turk M."/>
            <person name="Zajc J."/>
            <person name="Gunde-Cimerman N."/>
        </authorList>
    </citation>
    <scope>NUCLEOTIDE SEQUENCE [LARGE SCALE GENOMIC DNA]</scope>
    <source>
        <strain evidence="1 2">EXF-9785</strain>
    </source>
</reference>
<evidence type="ECO:0000313" key="2">
    <source>
        <dbReference type="Proteomes" id="UP000308953"/>
    </source>
</evidence>
<comment type="caution">
    <text evidence="1">The sequence shown here is derived from an EMBL/GenBank/DDBJ whole genome shotgun (WGS) entry which is preliminary data.</text>
</comment>
<accession>A0A4S9F6E8</accession>
<gene>
    <name evidence="1" type="ORF">D6D10_01491</name>
</gene>
<protein>
    <submittedName>
        <fullName evidence="1">Uncharacterized protein</fullName>
    </submittedName>
</protein>
<name>A0A4S9F6E8_AURPU</name>
<sequence>TRFLDRVSFLGFCNDWIDPSPPLPALRSHSTTPSLSSLDGQPARHFPGMHFAYNNEPLVRSPEMACYTQTTSKGAFEKAVEQSKKTDVLAVLAPPCRATFAMVAAGADCFLLQLCSKQTLRYNKTNSPQPLLDWRSLSLPDTLLKLLTRLFPACASFGVSNGLGFREAQATLSVRSEVLTKGPTG</sequence>
<evidence type="ECO:0000313" key="1">
    <source>
        <dbReference type="EMBL" id="THX42982.1"/>
    </source>
</evidence>